<evidence type="ECO:0000313" key="6">
    <source>
        <dbReference type="EMBL" id="UWX96062.1"/>
    </source>
</evidence>
<keyword evidence="2" id="KW-0012">Acyltransferase</keyword>
<dbReference type="EMBL" id="CP104275">
    <property type="protein sequence ID" value="UWX96062.1"/>
    <property type="molecule type" value="Genomic_DNA"/>
</dbReference>
<evidence type="ECO:0000256" key="1">
    <source>
        <dbReference type="ARBA" id="ARBA00022679"/>
    </source>
</evidence>
<dbReference type="Proteomes" id="UP001059859">
    <property type="component" value="Chromosome"/>
</dbReference>
<evidence type="ECO:0000256" key="3">
    <source>
        <dbReference type="ARBA" id="ARBA00038502"/>
    </source>
</evidence>
<gene>
    <name evidence="6" type="ORF">N2K95_10255</name>
</gene>
<keyword evidence="7" id="KW-1185">Reference proteome</keyword>
<dbReference type="RefSeq" id="WP_260651480.1">
    <property type="nucleotide sequence ID" value="NZ_CP104275.1"/>
</dbReference>
<evidence type="ECO:0000313" key="7">
    <source>
        <dbReference type="Proteomes" id="UP001059859"/>
    </source>
</evidence>
<comment type="similarity">
    <text evidence="3">Belongs to the acetyltransferase family. RimJ subfamily.</text>
</comment>
<sequence length="196" mass="21614">MAFEIPLLRDDTLLLRPHTAADRDAVHARCVDPLTLRWTTVPVDYTSEMAQEYLETISAPQENAVSWALDVGGRYAGTIDLRFEGAASGSLGFVTSPEYRGRGLMSRAVRLATAHAFEDLDWDVVTWKANAGNVGSYKTVWRCGFPRPVAVPYLLNHRGKMVEGWMSSLAAEDPRHPSGSWEEAKTRLPSVPVNAG</sequence>
<feature type="region of interest" description="Disordered" evidence="4">
    <location>
        <begin position="176"/>
        <end position="196"/>
    </location>
</feature>
<name>A0ABY5YMM2_9MICC</name>
<dbReference type="PANTHER" id="PTHR43792:SF8">
    <property type="entry name" value="[RIBOSOMAL PROTEIN US5]-ALANINE N-ACETYLTRANSFERASE"/>
    <property type="match status" value="1"/>
</dbReference>
<dbReference type="PANTHER" id="PTHR43792">
    <property type="entry name" value="GNAT FAMILY, PUTATIVE (AFU_ORTHOLOGUE AFUA_3G00765)-RELATED-RELATED"/>
    <property type="match status" value="1"/>
</dbReference>
<feature type="compositionally biased region" description="Basic and acidic residues" evidence="4">
    <location>
        <begin position="176"/>
        <end position="186"/>
    </location>
</feature>
<evidence type="ECO:0000256" key="4">
    <source>
        <dbReference type="SAM" id="MobiDB-lite"/>
    </source>
</evidence>
<dbReference type="Gene3D" id="3.40.630.30">
    <property type="match status" value="1"/>
</dbReference>
<evidence type="ECO:0000256" key="2">
    <source>
        <dbReference type="ARBA" id="ARBA00023315"/>
    </source>
</evidence>
<evidence type="ECO:0000259" key="5">
    <source>
        <dbReference type="PROSITE" id="PS51186"/>
    </source>
</evidence>
<accession>A0ABY5YMM2</accession>
<dbReference type="PROSITE" id="PS51186">
    <property type="entry name" value="GNAT"/>
    <property type="match status" value="1"/>
</dbReference>
<dbReference type="InterPro" id="IPR051531">
    <property type="entry name" value="N-acetyltransferase"/>
</dbReference>
<dbReference type="InterPro" id="IPR016181">
    <property type="entry name" value="Acyl_CoA_acyltransferase"/>
</dbReference>
<protein>
    <submittedName>
        <fullName evidence="6">GNAT family N-acetyltransferase</fullName>
    </submittedName>
</protein>
<keyword evidence="1" id="KW-0808">Transferase</keyword>
<dbReference type="SUPFAM" id="SSF55729">
    <property type="entry name" value="Acyl-CoA N-acyltransferases (Nat)"/>
    <property type="match status" value="1"/>
</dbReference>
<proteinExistence type="inferred from homology"/>
<dbReference type="InterPro" id="IPR000182">
    <property type="entry name" value="GNAT_dom"/>
</dbReference>
<reference evidence="6" key="1">
    <citation type="submission" date="2022-09" db="EMBL/GenBank/DDBJ databases">
        <title>Novel species in genus Arthrobacter.</title>
        <authorList>
            <person name="Liu Y."/>
        </authorList>
    </citation>
    <scope>NUCLEOTIDE SEQUENCE</scope>
    <source>
        <strain evidence="6">Zg-Y815</strain>
    </source>
</reference>
<dbReference type="CDD" id="cd04301">
    <property type="entry name" value="NAT_SF"/>
    <property type="match status" value="1"/>
</dbReference>
<feature type="domain" description="N-acetyltransferase" evidence="5">
    <location>
        <begin position="13"/>
        <end position="171"/>
    </location>
</feature>
<organism evidence="6 7">
    <name type="scientific">Arthrobacter zhaoxinii</name>
    <dbReference type="NCBI Taxonomy" id="2964616"/>
    <lineage>
        <taxon>Bacteria</taxon>
        <taxon>Bacillati</taxon>
        <taxon>Actinomycetota</taxon>
        <taxon>Actinomycetes</taxon>
        <taxon>Micrococcales</taxon>
        <taxon>Micrococcaceae</taxon>
        <taxon>Arthrobacter</taxon>
    </lineage>
</organism>
<dbReference type="Pfam" id="PF13302">
    <property type="entry name" value="Acetyltransf_3"/>
    <property type="match status" value="1"/>
</dbReference>